<proteinExistence type="predicted"/>
<feature type="domain" description="NadR/Ttd14 AAA" evidence="1">
    <location>
        <begin position="2"/>
        <end position="177"/>
    </location>
</feature>
<keyword evidence="3" id="KW-1185">Reference proteome</keyword>
<name>A0A1I1D0L2_BREAD</name>
<dbReference type="Gene3D" id="3.40.50.300">
    <property type="entry name" value="P-loop containing nucleotide triphosphate hydrolases"/>
    <property type="match status" value="1"/>
</dbReference>
<reference evidence="3" key="1">
    <citation type="submission" date="2016-10" db="EMBL/GenBank/DDBJ databases">
        <authorList>
            <person name="Varghese N."/>
            <person name="Submissions S."/>
        </authorList>
    </citation>
    <scope>NUCLEOTIDE SEQUENCE [LARGE SCALE GENOMIC DNA]</scope>
    <source>
        <strain evidence="3">ATCC 43811</strain>
    </source>
</reference>
<evidence type="ECO:0000313" key="3">
    <source>
        <dbReference type="Proteomes" id="UP000240042"/>
    </source>
</evidence>
<dbReference type="SUPFAM" id="SSF52540">
    <property type="entry name" value="P-loop containing nucleoside triphosphate hydrolases"/>
    <property type="match status" value="1"/>
</dbReference>
<organism evidence="2 3">
    <name type="scientific">Brevinema andersonii</name>
    <dbReference type="NCBI Taxonomy" id="34097"/>
    <lineage>
        <taxon>Bacteria</taxon>
        <taxon>Pseudomonadati</taxon>
        <taxon>Spirochaetota</taxon>
        <taxon>Spirochaetia</taxon>
        <taxon>Brevinematales</taxon>
        <taxon>Brevinemataceae</taxon>
        <taxon>Brevinema</taxon>
    </lineage>
</organism>
<dbReference type="EMBL" id="FOKY01000001">
    <property type="protein sequence ID" value="SFB67902.1"/>
    <property type="molecule type" value="Genomic_DNA"/>
</dbReference>
<dbReference type="STRING" id="34097.SAMN02745150_00121"/>
<dbReference type="AlphaFoldDB" id="A0A1I1D0L2"/>
<dbReference type="InterPro" id="IPR038727">
    <property type="entry name" value="NadR/Ttd14_AAA_dom"/>
</dbReference>
<accession>A0A1I1D0L2</accession>
<dbReference type="Pfam" id="PF13521">
    <property type="entry name" value="AAA_28"/>
    <property type="match status" value="1"/>
</dbReference>
<keyword evidence="2" id="KW-0418">Kinase</keyword>
<sequence>MKISFTGTHGIGKTTLAVWLAKVLKIPYVPEFAREFLEKGYQIDTPLAFTSFETEILEKKIDLESNILEDSDSLVSDRSYLDYAVYLKHGLSRFPYDQIKNLQFESVPITRYFNEYESLCRERNRIYDLIFFLTPFTEYISAEFDYREKNPFATNIIQDLLINEYKEEIRHEKVILIKEKDLLERKKMIIHLLKERGFLSWSQLYVDEEL</sequence>
<dbReference type="Proteomes" id="UP000240042">
    <property type="component" value="Unassembled WGS sequence"/>
</dbReference>
<keyword evidence="2" id="KW-0808">Transferase</keyword>
<protein>
    <submittedName>
        <fullName evidence="2">Nicotinamide riboside kinase</fullName>
    </submittedName>
</protein>
<evidence type="ECO:0000259" key="1">
    <source>
        <dbReference type="Pfam" id="PF13521"/>
    </source>
</evidence>
<dbReference type="OrthoDB" id="9802794at2"/>
<gene>
    <name evidence="2" type="ORF">SAMN02745150_00121</name>
</gene>
<dbReference type="GO" id="GO:0016301">
    <property type="term" value="F:kinase activity"/>
    <property type="evidence" value="ECO:0007669"/>
    <property type="project" value="UniProtKB-KW"/>
</dbReference>
<evidence type="ECO:0000313" key="2">
    <source>
        <dbReference type="EMBL" id="SFB67902.1"/>
    </source>
</evidence>
<dbReference type="RefSeq" id="WP_092317139.1">
    <property type="nucleotide sequence ID" value="NZ_FOKY01000001.1"/>
</dbReference>
<dbReference type="InterPro" id="IPR027417">
    <property type="entry name" value="P-loop_NTPase"/>
</dbReference>